<evidence type="ECO:0000256" key="2">
    <source>
        <dbReference type="SAM" id="Phobius"/>
    </source>
</evidence>
<dbReference type="RefSeq" id="WP_193501356.1">
    <property type="nucleotide sequence ID" value="NZ_JADCKC010000002.1"/>
</dbReference>
<sequence length="440" mass="48792">MTERVFWLGLLLVPCSLLGFYQYWFMLHPKKDRRLQLLFWIFGGVSLAAKAFADAAWKLAGLGTDASGYITITINVLLPFILLACFADNWRRKLFVVILGICLQSGVLAPFYVWFINIAQENGGNPGVLGYLIMYIGSVIATAASVILARGLVRLAEMLPDWAYTSLAVISPWANIAMNLEQWALVRAADKATDIYGEAFGRLIVEMAVLLTVFWIVYRGITRRMVAATASREEMHRSELEAEEHDLETLRRLRQQHRRCLEEVDALLKEGSTDAALERVREMTRSSIRAVRRYADNPVADVALADAAYRCDKAGVELEIRGSLARECTLPPVDLASLFYNLFSNAVTAAAQAPRPARVEIEFAQAAGCLCVTVRNPVPAHPAGPRGKDHGFGRKILQDITRRYQGSYTLTVADGIAEATALVSLPETRSLQKGKTHAFV</sequence>
<dbReference type="SUPFAM" id="SSF55874">
    <property type="entry name" value="ATPase domain of HSP90 chaperone/DNA topoisomerase II/histidine kinase"/>
    <property type="match status" value="1"/>
</dbReference>
<keyword evidence="1" id="KW-0175">Coiled coil</keyword>
<dbReference type="Proteomes" id="UP000768567">
    <property type="component" value="Unassembled WGS sequence"/>
</dbReference>
<comment type="caution">
    <text evidence="3">The sequence shown here is derived from an EMBL/GenBank/DDBJ whole genome shotgun (WGS) entry which is preliminary data.</text>
</comment>
<keyword evidence="2" id="KW-0472">Membrane</keyword>
<keyword evidence="2" id="KW-0812">Transmembrane</keyword>
<dbReference type="EMBL" id="JADCKC010000002">
    <property type="protein sequence ID" value="MBE5037766.1"/>
    <property type="molecule type" value="Genomic_DNA"/>
</dbReference>
<dbReference type="Gene3D" id="3.30.565.10">
    <property type="entry name" value="Histidine kinase-like ATPase, C-terminal domain"/>
    <property type="match status" value="1"/>
</dbReference>
<name>A0ABR9R3N9_9FIRM</name>
<feature type="transmembrane region" description="Helical" evidence="2">
    <location>
        <begin position="69"/>
        <end position="87"/>
    </location>
</feature>
<dbReference type="InterPro" id="IPR036890">
    <property type="entry name" value="HATPase_C_sf"/>
</dbReference>
<gene>
    <name evidence="3" type="ORF">INF35_08210</name>
</gene>
<feature type="transmembrane region" description="Helical" evidence="2">
    <location>
        <begin position="37"/>
        <end position="57"/>
    </location>
</feature>
<feature type="transmembrane region" description="Helical" evidence="2">
    <location>
        <begin position="200"/>
        <end position="218"/>
    </location>
</feature>
<evidence type="ECO:0000313" key="4">
    <source>
        <dbReference type="Proteomes" id="UP000768567"/>
    </source>
</evidence>
<evidence type="ECO:0000256" key="1">
    <source>
        <dbReference type="SAM" id="Coils"/>
    </source>
</evidence>
<keyword evidence="4" id="KW-1185">Reference proteome</keyword>
<evidence type="ECO:0000313" key="3">
    <source>
        <dbReference type="EMBL" id="MBE5037766.1"/>
    </source>
</evidence>
<feature type="transmembrane region" description="Helical" evidence="2">
    <location>
        <begin position="128"/>
        <end position="149"/>
    </location>
</feature>
<organism evidence="3 4">
    <name type="scientific">Gemmiger gallinarum</name>
    <dbReference type="NCBI Taxonomy" id="2779354"/>
    <lineage>
        <taxon>Bacteria</taxon>
        <taxon>Bacillati</taxon>
        <taxon>Bacillota</taxon>
        <taxon>Clostridia</taxon>
        <taxon>Eubacteriales</taxon>
        <taxon>Gemmiger</taxon>
    </lineage>
</organism>
<protein>
    <submittedName>
        <fullName evidence="3">GHKL domain-containing protein</fullName>
    </submittedName>
</protein>
<reference evidence="3 4" key="1">
    <citation type="submission" date="2020-10" db="EMBL/GenBank/DDBJ databases">
        <title>ChiBAC.</title>
        <authorList>
            <person name="Zenner C."/>
            <person name="Hitch T.C.A."/>
            <person name="Clavel T."/>
        </authorList>
    </citation>
    <scope>NUCLEOTIDE SEQUENCE [LARGE SCALE GENOMIC DNA]</scope>
    <source>
        <strain evidence="3 4">DSM 109015</strain>
    </source>
</reference>
<accession>A0ABR9R3N9</accession>
<feature type="coiled-coil region" evidence="1">
    <location>
        <begin position="233"/>
        <end position="270"/>
    </location>
</feature>
<feature type="transmembrane region" description="Helical" evidence="2">
    <location>
        <begin position="161"/>
        <end position="180"/>
    </location>
</feature>
<feature type="transmembrane region" description="Helical" evidence="2">
    <location>
        <begin position="6"/>
        <end position="25"/>
    </location>
</feature>
<feature type="transmembrane region" description="Helical" evidence="2">
    <location>
        <begin position="94"/>
        <end position="116"/>
    </location>
</feature>
<proteinExistence type="predicted"/>
<keyword evidence="2" id="KW-1133">Transmembrane helix</keyword>